<keyword evidence="3" id="KW-1003">Cell membrane</keyword>
<dbReference type="Proteomes" id="UP000594480">
    <property type="component" value="Chromosome"/>
</dbReference>
<feature type="transmembrane region" description="Helical" evidence="5">
    <location>
        <begin position="130"/>
        <end position="153"/>
    </location>
</feature>
<gene>
    <name evidence="6" type="ORF">IT882_11345</name>
</gene>
<proteinExistence type="inferred from homology"/>
<keyword evidence="4" id="KW-0862">Zinc</keyword>
<feature type="transmembrane region" description="Helical" evidence="5">
    <location>
        <begin position="230"/>
        <end position="249"/>
    </location>
</feature>
<dbReference type="EMBL" id="CP064760">
    <property type="protein sequence ID" value="QPE03854.1"/>
    <property type="molecule type" value="Genomic_DNA"/>
</dbReference>
<dbReference type="AlphaFoldDB" id="A0A7S8MV92"/>
<evidence type="ECO:0000313" key="6">
    <source>
        <dbReference type="EMBL" id="QPE03854.1"/>
    </source>
</evidence>
<dbReference type="RefSeq" id="WP_195691945.1">
    <property type="nucleotide sequence ID" value="NZ_CP064760.1"/>
</dbReference>
<evidence type="ECO:0000256" key="2">
    <source>
        <dbReference type="ARBA" id="ARBA00006939"/>
    </source>
</evidence>
<feature type="transmembrane region" description="Helical" evidence="5">
    <location>
        <begin position="106"/>
        <end position="124"/>
    </location>
</feature>
<sequence>MDVWLAALSGLIGGGALFVGAGIAWFVKVPRLVVMAIMAFGAGVLISTLAFELVAEAADGGGLVPTTGGFLAGAVIYVVADWLVSRPSSAHESSRNIAKRRGNGKAALSGGGAAIAIGSLIDGIPESVVMGLSVLQSGGISIPIVAAIAISNIPEGLSSTAAFKQDGSRGRTVALLWGGITAASVVAAVIGYLALQGAPPELVAVITSVAAGALLAMVANTMIPEAFERLHLLTGIWTTLGFLLAFVMHELG</sequence>
<keyword evidence="5" id="KW-1133">Transmembrane helix</keyword>
<feature type="transmembrane region" description="Helical" evidence="5">
    <location>
        <begin position="32"/>
        <end position="51"/>
    </location>
</feature>
<evidence type="ECO:0000256" key="1">
    <source>
        <dbReference type="ARBA" id="ARBA00004651"/>
    </source>
</evidence>
<evidence type="ECO:0000313" key="7">
    <source>
        <dbReference type="Proteomes" id="UP000594480"/>
    </source>
</evidence>
<evidence type="ECO:0000256" key="4">
    <source>
        <dbReference type="ARBA" id="ARBA00022833"/>
    </source>
</evidence>
<reference evidence="6 7" key="1">
    <citation type="submission" date="2020-11" db="EMBL/GenBank/DDBJ databases">
        <title>Amino acid is mineralized and recycled by bacteria in oceanic microbiome.</title>
        <authorList>
            <person name="Zheng L.Y."/>
        </authorList>
    </citation>
    <scope>NUCLEOTIDE SEQUENCE [LARGE SCALE GENOMIC DNA]</scope>
    <source>
        <strain evidence="6 7">A32-1</strain>
    </source>
</reference>
<organism evidence="6 7">
    <name type="scientific">Microbacterium schleiferi</name>
    <dbReference type="NCBI Taxonomy" id="69362"/>
    <lineage>
        <taxon>Bacteria</taxon>
        <taxon>Bacillati</taxon>
        <taxon>Actinomycetota</taxon>
        <taxon>Actinomycetes</taxon>
        <taxon>Micrococcales</taxon>
        <taxon>Microbacteriaceae</taxon>
        <taxon>Microbacterium</taxon>
    </lineage>
</organism>
<dbReference type="KEGG" id="msf:IT882_11345"/>
<keyword evidence="7" id="KW-1185">Reference proteome</keyword>
<comment type="similarity">
    <text evidence="2">Belongs to the ZIP transporter (TC 2.A.5) family.</text>
</comment>
<keyword evidence="5" id="KW-0472">Membrane</keyword>
<feature type="transmembrane region" description="Helical" evidence="5">
    <location>
        <begin position="63"/>
        <end position="85"/>
    </location>
</feature>
<feature type="transmembrane region" description="Helical" evidence="5">
    <location>
        <begin position="174"/>
        <end position="195"/>
    </location>
</feature>
<name>A0A7S8MV92_9MICO</name>
<evidence type="ECO:0000256" key="5">
    <source>
        <dbReference type="SAM" id="Phobius"/>
    </source>
</evidence>
<keyword evidence="5" id="KW-0812">Transmembrane</keyword>
<accession>A0A7S8MV92</accession>
<protein>
    <submittedName>
        <fullName evidence="6">ZIP family zinc transporter</fullName>
    </submittedName>
</protein>
<dbReference type="GO" id="GO:0005886">
    <property type="term" value="C:plasma membrane"/>
    <property type="evidence" value="ECO:0007669"/>
    <property type="project" value="UniProtKB-SubCell"/>
</dbReference>
<evidence type="ECO:0000256" key="3">
    <source>
        <dbReference type="ARBA" id="ARBA00022475"/>
    </source>
</evidence>
<dbReference type="PANTHER" id="PTHR11040:SF211">
    <property type="entry name" value="ZINC TRANSPORTER ZIP11"/>
    <property type="match status" value="1"/>
</dbReference>
<feature type="transmembrane region" description="Helical" evidence="5">
    <location>
        <begin position="6"/>
        <end position="27"/>
    </location>
</feature>
<dbReference type="GO" id="GO:0005385">
    <property type="term" value="F:zinc ion transmembrane transporter activity"/>
    <property type="evidence" value="ECO:0007669"/>
    <property type="project" value="TreeGrafter"/>
</dbReference>
<comment type="subcellular location">
    <subcellularLocation>
        <location evidence="1">Cell membrane</location>
        <topology evidence="1">Multi-pass membrane protein</topology>
    </subcellularLocation>
</comment>
<dbReference type="PANTHER" id="PTHR11040">
    <property type="entry name" value="ZINC/IRON TRANSPORTER"/>
    <property type="match status" value="1"/>
</dbReference>
<feature type="transmembrane region" description="Helical" evidence="5">
    <location>
        <begin position="201"/>
        <end position="223"/>
    </location>
</feature>